<dbReference type="Proteomes" id="UP001140096">
    <property type="component" value="Unassembled WGS sequence"/>
</dbReference>
<dbReference type="EMBL" id="JANBUP010001438">
    <property type="protein sequence ID" value="KAJ2805732.1"/>
    <property type="molecule type" value="Genomic_DNA"/>
</dbReference>
<evidence type="ECO:0000313" key="1">
    <source>
        <dbReference type="EMBL" id="KAJ2805732.1"/>
    </source>
</evidence>
<feature type="non-terminal residue" evidence="1">
    <location>
        <position position="493"/>
    </location>
</feature>
<protein>
    <submittedName>
        <fullName evidence="1">Uncharacterized protein</fullName>
    </submittedName>
</protein>
<proteinExistence type="predicted"/>
<keyword evidence="2" id="KW-1185">Reference proteome</keyword>
<comment type="caution">
    <text evidence="1">The sequence shown here is derived from an EMBL/GenBank/DDBJ whole genome shotgun (WGS) entry which is preliminary data.</text>
</comment>
<gene>
    <name evidence="1" type="ORF">H4S07_003951</name>
</gene>
<evidence type="ECO:0000313" key="2">
    <source>
        <dbReference type="Proteomes" id="UP001140096"/>
    </source>
</evidence>
<sequence length="493" mass="55894">MSSEALAKEWRAEMLELNDERHIENDSIRELIRPADAKLRLLAKKITDQAAKDMDGRLSKSKSSAGKENSSIVSRTRAKLSGTHVGDVDESQFEACIKGIKKWTKAKGNFVDSEKVMHASIHSFITYVAHFVKARLFSASISKPSKERCRLILLGEITDSKLENPDDNTRIDIGLVDPNYDADIEPCIKARYYQLQTTFQVKKRKADVDKAFSQLYEHTRLMYAEQYDLRFAWGFTVCASDVRVCHFGPSKAVTSKPMDVSTRQGRHDFIELLVNMSLCDNSQLGQDPTIRYLPDLACWQIDCPDDEISGNGSRTTTTPYYFTNVRCVADRLFGRHTRCFLATAIRPTKRIQKGESIEATVIIKDAFAIAKPQAREDDHDEVKHLKKIRDTFHDNNTDDILYLKIVVGGRVRFKKGGQIIEDTTSTMYKGVDDSLLDIVTGGSLFRAHRRIVLEPIGEPLCTVQTAKEFIAVICDVMLCHYEIVDRCKILHQD</sequence>
<reference evidence="1" key="1">
    <citation type="submission" date="2022-07" db="EMBL/GenBank/DDBJ databases">
        <title>Phylogenomic reconstructions and comparative analyses of Kickxellomycotina fungi.</title>
        <authorList>
            <person name="Reynolds N.K."/>
            <person name="Stajich J.E."/>
            <person name="Barry K."/>
            <person name="Grigoriev I.V."/>
            <person name="Crous P."/>
            <person name="Smith M.E."/>
        </authorList>
    </citation>
    <scope>NUCLEOTIDE SEQUENCE</scope>
    <source>
        <strain evidence="1">CBS 102833</strain>
    </source>
</reference>
<accession>A0ACC1LDZ8</accession>
<name>A0ACC1LDZ8_9FUNG</name>
<organism evidence="1 2">
    <name type="scientific">Coemansia furcata</name>
    <dbReference type="NCBI Taxonomy" id="417177"/>
    <lineage>
        <taxon>Eukaryota</taxon>
        <taxon>Fungi</taxon>
        <taxon>Fungi incertae sedis</taxon>
        <taxon>Zoopagomycota</taxon>
        <taxon>Kickxellomycotina</taxon>
        <taxon>Kickxellomycetes</taxon>
        <taxon>Kickxellales</taxon>
        <taxon>Kickxellaceae</taxon>
        <taxon>Coemansia</taxon>
    </lineage>
</organism>